<dbReference type="GeneID" id="89929483"/>
<dbReference type="PANTHER" id="PTHR47129:SF1">
    <property type="entry name" value="NMRA-LIKE DOMAIN-CONTAINING PROTEIN"/>
    <property type="match status" value="1"/>
</dbReference>
<evidence type="ECO:0000313" key="2">
    <source>
        <dbReference type="EMBL" id="KAK5166606.1"/>
    </source>
</evidence>
<comment type="caution">
    <text evidence="2">The sequence shown here is derived from an EMBL/GenBank/DDBJ whole genome shotgun (WGS) entry which is preliminary data.</text>
</comment>
<dbReference type="PANTHER" id="PTHR47129">
    <property type="entry name" value="QUINONE OXIDOREDUCTASE 2"/>
    <property type="match status" value="1"/>
</dbReference>
<reference evidence="2 3" key="1">
    <citation type="submission" date="2023-08" db="EMBL/GenBank/DDBJ databases">
        <title>Black Yeasts Isolated from many extreme environments.</title>
        <authorList>
            <person name="Coleine C."/>
            <person name="Stajich J.E."/>
            <person name="Selbmann L."/>
        </authorList>
    </citation>
    <scope>NUCLEOTIDE SEQUENCE [LARGE SCALE GENOMIC DNA]</scope>
    <source>
        <strain evidence="2 3">CCFEE 5935</strain>
    </source>
</reference>
<dbReference type="AlphaFoldDB" id="A0AAV9P2F8"/>
<evidence type="ECO:0000313" key="3">
    <source>
        <dbReference type="Proteomes" id="UP001337655"/>
    </source>
</evidence>
<dbReference type="Gene3D" id="3.40.50.720">
    <property type="entry name" value="NAD(P)-binding Rossmann-like Domain"/>
    <property type="match status" value="1"/>
</dbReference>
<evidence type="ECO:0000259" key="1">
    <source>
        <dbReference type="Pfam" id="PF13460"/>
    </source>
</evidence>
<dbReference type="RefSeq" id="XP_064656488.1">
    <property type="nucleotide sequence ID" value="XM_064805383.1"/>
</dbReference>
<proteinExistence type="predicted"/>
<accession>A0AAV9P2F8</accession>
<dbReference type="Pfam" id="PF13460">
    <property type="entry name" value="NAD_binding_10"/>
    <property type="match status" value="1"/>
</dbReference>
<feature type="domain" description="NAD(P)-binding" evidence="1">
    <location>
        <begin position="11"/>
        <end position="154"/>
    </location>
</feature>
<dbReference type="InterPro" id="IPR036291">
    <property type="entry name" value="NAD(P)-bd_dom_sf"/>
</dbReference>
<protein>
    <recommendedName>
        <fullName evidence="1">NAD(P)-binding domain-containing protein</fullName>
    </recommendedName>
</protein>
<dbReference type="Gene3D" id="3.90.25.10">
    <property type="entry name" value="UDP-galactose 4-epimerase, domain 1"/>
    <property type="match status" value="1"/>
</dbReference>
<gene>
    <name evidence="2" type="ORF">LTR77_008149</name>
</gene>
<dbReference type="SUPFAM" id="SSF51735">
    <property type="entry name" value="NAD(P)-binding Rossmann-fold domains"/>
    <property type="match status" value="1"/>
</dbReference>
<dbReference type="Proteomes" id="UP001337655">
    <property type="component" value="Unassembled WGS sequence"/>
</dbReference>
<dbReference type="EMBL" id="JAVRRT010000013">
    <property type="protein sequence ID" value="KAK5166606.1"/>
    <property type="molecule type" value="Genomic_DNA"/>
</dbReference>
<name>A0AAV9P2F8_9PEZI</name>
<dbReference type="InterPro" id="IPR016040">
    <property type="entry name" value="NAD(P)-bd_dom"/>
</dbReference>
<sequence length="325" mass="35806">MPTPTPILLTGTTGGLGAKILSSLLHTHHIPPNSIIATSRTASNRSRYESQNLQFRVADYNRRATLDEAFANVENLLFMSSSERDNEKRNAEHANVIEAAKKAGVGRVWYVSLAFGSLGDGSKIGFQQAHYWTEDQLKFSGLNFISLRAGSYSDAFPLVLNWYPSTRTVLMPNLNPPVTESKVAFASRDELGEAMATLLVRGLEALPSVQPRTEKNIILLTGPKAESIVDLVGAINRGRRTDVGVEYLEPEEWIEASAKDDEGGKGRAWFEARLVFVQGLCDGDAELVDPALETLLGRRPESGTETVERLVSEKPGYTWHQNHAR</sequence>
<organism evidence="2 3">
    <name type="scientific">Saxophila tyrrhenica</name>
    <dbReference type="NCBI Taxonomy" id="1690608"/>
    <lineage>
        <taxon>Eukaryota</taxon>
        <taxon>Fungi</taxon>
        <taxon>Dikarya</taxon>
        <taxon>Ascomycota</taxon>
        <taxon>Pezizomycotina</taxon>
        <taxon>Dothideomycetes</taxon>
        <taxon>Dothideomycetidae</taxon>
        <taxon>Mycosphaerellales</taxon>
        <taxon>Extremaceae</taxon>
        <taxon>Saxophila</taxon>
    </lineage>
</organism>
<keyword evidence="3" id="KW-1185">Reference proteome</keyword>
<dbReference type="InterPro" id="IPR052718">
    <property type="entry name" value="NmrA-type_oxidoreductase"/>
</dbReference>